<feature type="region of interest" description="Disordered" evidence="2">
    <location>
        <begin position="1"/>
        <end position="43"/>
    </location>
</feature>
<dbReference type="GO" id="GO:0005654">
    <property type="term" value="C:nucleoplasm"/>
    <property type="evidence" value="ECO:0007669"/>
    <property type="project" value="TreeGrafter"/>
</dbReference>
<dbReference type="SUPFAM" id="SSF57845">
    <property type="entry name" value="B-box zinc-binding domain"/>
    <property type="match status" value="1"/>
</dbReference>
<comment type="caution">
    <text evidence="4">The sequence shown here is derived from an EMBL/GenBank/DDBJ whole genome shotgun (WGS) entry which is preliminary data.</text>
</comment>
<keyword evidence="1" id="KW-0479">Metal-binding</keyword>
<feature type="domain" description="B box-type" evidence="3">
    <location>
        <begin position="347"/>
        <end position="393"/>
    </location>
</feature>
<reference evidence="4" key="1">
    <citation type="submission" date="2018-11" db="EMBL/GenBank/DDBJ databases">
        <authorList>
            <person name="Alioto T."/>
            <person name="Alioto T."/>
        </authorList>
    </citation>
    <scope>NUCLEOTIDE SEQUENCE</scope>
</reference>
<dbReference type="Gene3D" id="3.30.160.60">
    <property type="entry name" value="Classic Zinc Finger"/>
    <property type="match status" value="1"/>
</dbReference>
<dbReference type="SMART" id="SM00336">
    <property type="entry name" value="BBOX"/>
    <property type="match status" value="2"/>
</dbReference>
<keyword evidence="5" id="KW-1185">Reference proteome</keyword>
<evidence type="ECO:0000256" key="2">
    <source>
        <dbReference type="SAM" id="MobiDB-lite"/>
    </source>
</evidence>
<dbReference type="AlphaFoldDB" id="A0A8B6CL92"/>
<evidence type="ECO:0000313" key="4">
    <source>
        <dbReference type="EMBL" id="VDI06965.1"/>
    </source>
</evidence>
<protein>
    <recommendedName>
        <fullName evidence="3">B box-type domain-containing protein</fullName>
    </recommendedName>
</protein>
<keyword evidence="1" id="KW-0862">Zinc</keyword>
<dbReference type="PANTHER" id="PTHR25462">
    <property type="entry name" value="BONUS, ISOFORM C-RELATED"/>
    <property type="match status" value="1"/>
</dbReference>
<dbReference type="Pfam" id="PF00643">
    <property type="entry name" value="zf-B_box"/>
    <property type="match status" value="1"/>
</dbReference>
<evidence type="ECO:0000256" key="1">
    <source>
        <dbReference type="PROSITE-ProRule" id="PRU00024"/>
    </source>
</evidence>
<evidence type="ECO:0000313" key="5">
    <source>
        <dbReference type="Proteomes" id="UP000596742"/>
    </source>
</evidence>
<name>A0A8B6CL92_MYTGA</name>
<accession>A0A8B6CL92</accession>
<proteinExistence type="predicted"/>
<dbReference type="InterPro" id="IPR047153">
    <property type="entry name" value="TRIM45/56/19-like"/>
</dbReference>
<dbReference type="PROSITE" id="PS50119">
    <property type="entry name" value="ZF_BBOX"/>
    <property type="match status" value="2"/>
</dbReference>
<dbReference type="Proteomes" id="UP000596742">
    <property type="component" value="Unassembled WGS sequence"/>
</dbReference>
<organism evidence="4 5">
    <name type="scientific">Mytilus galloprovincialis</name>
    <name type="common">Mediterranean mussel</name>
    <dbReference type="NCBI Taxonomy" id="29158"/>
    <lineage>
        <taxon>Eukaryota</taxon>
        <taxon>Metazoa</taxon>
        <taxon>Spiralia</taxon>
        <taxon>Lophotrochozoa</taxon>
        <taxon>Mollusca</taxon>
        <taxon>Bivalvia</taxon>
        <taxon>Autobranchia</taxon>
        <taxon>Pteriomorphia</taxon>
        <taxon>Mytilida</taxon>
        <taxon>Mytiloidea</taxon>
        <taxon>Mytilidae</taxon>
        <taxon>Mytilinae</taxon>
        <taxon>Mytilus</taxon>
    </lineage>
</organism>
<sequence>MSGAKPTESPCSTSANESGGRITTFDSDKPTGTAFGTPGSDGCFVPETPDGNVFIQKTKSPTSGSCITVTDTSAATCTPDGNVFGQKTPSPTSDLCVSGTATSATTPDGNLCGQQTPSSTGVGLISDESGGLNTTFDSAKPTGTAFGTPGDGAGVFGTAISAAIPDGQLCGQQTQSSTGGVLLSAIEQHNSCFEQSSVCNDSDGMNTALGSATPTGTAFGTTGDGVFGTDTSAATSDGNLFGQQTLSSTGGGLLSALQRQNLCFKKSPLFNESNGRNKTFGSAKPTGTVFGAPGAGDGVFGTDTSTATPGANLFVSTGGGLLLALQRQNLYFKKSSVFKSQNMAQCPKQNFCEMCMSAHGTQFCLDCNQYFCPNCKTSHLRIAVCRDHRFKNSAKKASDTSLVCQDHNELFVFICDECDVPVCRICTVKSHKGHSMADIEETVSKKKNNFLAFIRSILSTDEFLALENSGNIIDQNEVMLDESVNSTVESIQRDGEAIKMKVDKVVDKMIQDVNTKSLNQNFLLNKAARKTNDAKEFTKSLRCKEAEIRTSEDTIDLLFEMKSFEGSFEMMKIPFIPTPYSFNYTRSMAKEDDIIALMGKVAIKDGRVFVDENDVLSGRVF</sequence>
<dbReference type="InterPro" id="IPR000315">
    <property type="entry name" value="Znf_B-box"/>
</dbReference>
<dbReference type="OrthoDB" id="6048578at2759"/>
<dbReference type="EMBL" id="UYJE01001988">
    <property type="protein sequence ID" value="VDI06965.1"/>
    <property type="molecule type" value="Genomic_DNA"/>
</dbReference>
<dbReference type="PANTHER" id="PTHR25462:SF296">
    <property type="entry name" value="MEIOTIC P26, ISOFORM F"/>
    <property type="match status" value="1"/>
</dbReference>
<dbReference type="CDD" id="cd19757">
    <property type="entry name" value="Bbox1"/>
    <property type="match status" value="1"/>
</dbReference>
<keyword evidence="1" id="KW-0863">Zinc-finger</keyword>
<dbReference type="GO" id="GO:0061630">
    <property type="term" value="F:ubiquitin protein ligase activity"/>
    <property type="evidence" value="ECO:0007669"/>
    <property type="project" value="TreeGrafter"/>
</dbReference>
<gene>
    <name evidence="4" type="ORF">MGAL_10B008631</name>
</gene>
<evidence type="ECO:0000259" key="3">
    <source>
        <dbReference type="PROSITE" id="PS50119"/>
    </source>
</evidence>
<dbReference type="GO" id="GO:0008270">
    <property type="term" value="F:zinc ion binding"/>
    <property type="evidence" value="ECO:0007669"/>
    <property type="project" value="UniProtKB-KW"/>
</dbReference>
<feature type="domain" description="B box-type" evidence="3">
    <location>
        <begin position="399"/>
        <end position="439"/>
    </location>
</feature>